<evidence type="ECO:0000313" key="3">
    <source>
        <dbReference type="EMBL" id="WXA95365.1"/>
    </source>
</evidence>
<dbReference type="Gene3D" id="1.50.10.10">
    <property type="match status" value="1"/>
</dbReference>
<dbReference type="PANTHER" id="PTHR33886">
    <property type="entry name" value="UNSATURATED RHAMNOGALACTURONAN HYDROLASE (EUROFUNG)"/>
    <property type="match status" value="1"/>
</dbReference>
<dbReference type="InterPro" id="IPR052043">
    <property type="entry name" value="PolySaccharide_Degr_Enz"/>
</dbReference>
<evidence type="ECO:0000313" key="4">
    <source>
        <dbReference type="Proteomes" id="UP001379533"/>
    </source>
</evidence>
<proteinExistence type="predicted"/>
<feature type="chain" id="PRO_5046449530" evidence="2">
    <location>
        <begin position="29"/>
        <end position="437"/>
    </location>
</feature>
<reference evidence="3 4" key="1">
    <citation type="submission" date="2021-12" db="EMBL/GenBank/DDBJ databases">
        <title>Discovery of the Pendulisporaceae a myxobacterial family with distinct sporulation behavior and unique specialized metabolism.</title>
        <authorList>
            <person name="Garcia R."/>
            <person name="Popoff A."/>
            <person name="Bader C.D."/>
            <person name="Loehr J."/>
            <person name="Walesch S."/>
            <person name="Walt C."/>
            <person name="Boldt J."/>
            <person name="Bunk B."/>
            <person name="Haeckl F.J.F.P.J."/>
            <person name="Gunesch A.P."/>
            <person name="Birkelbach J."/>
            <person name="Nuebel U."/>
            <person name="Pietschmann T."/>
            <person name="Bach T."/>
            <person name="Mueller R."/>
        </authorList>
    </citation>
    <scope>NUCLEOTIDE SEQUENCE [LARGE SCALE GENOMIC DNA]</scope>
    <source>
        <strain evidence="3 4">MSr12523</strain>
    </source>
</reference>
<dbReference type="InterPro" id="IPR010905">
    <property type="entry name" value="Glyco_hydro_88"/>
</dbReference>
<dbReference type="SUPFAM" id="SSF48208">
    <property type="entry name" value="Six-hairpin glycosidases"/>
    <property type="match status" value="1"/>
</dbReference>
<gene>
    <name evidence="3" type="ORF">LZC95_00730</name>
</gene>
<sequence>MSRGQLRPIGRRVSFAFAMACMAMPACAWGTDDSTDGATDNSNMGHTDVSTDAIQTTDGVSATESAALELDLNADVTLRIGNGTDVDWSVAIVESTMKRFTPSQLGGWGYTQGLYLWGQYLVYQRTHEPRYLSYIRSWADRFVDSNGHIDHSFNNLDSMESGNVLLALYAETKQIKYKTAATQIRNRLKTYPRTQDGGFWHATSRQHQLWSDGVFMVNPFLARYGKSIGEAAYANDEVTKQLLVYANHLQVQNGLLKHAYDESRTQSWADPETGRSAEHWCRAIGWYGMATIDVLEILPLTHPNRAKLLSVLEKLVAGFKTYQDPATGRWFQVVDKGNLSDNWTETSCSAMYTYTISRAVERGYIDPSYRTVSTKGYQGVLARVSNGSDGLTNVSEICIGTNVGDLAFYLARPRKMNDLHGLGAVLIMNEQLARTGG</sequence>
<feature type="signal peptide" evidence="2">
    <location>
        <begin position="1"/>
        <end position="28"/>
    </location>
</feature>
<protein>
    <submittedName>
        <fullName evidence="3">Glycoside hydrolase family 88 protein</fullName>
    </submittedName>
</protein>
<evidence type="ECO:0000256" key="1">
    <source>
        <dbReference type="ARBA" id="ARBA00022801"/>
    </source>
</evidence>
<name>A0ABZ2KCS2_9BACT</name>
<dbReference type="EMBL" id="CP089982">
    <property type="protein sequence ID" value="WXA95365.1"/>
    <property type="molecule type" value="Genomic_DNA"/>
</dbReference>
<dbReference type="RefSeq" id="WP_394845972.1">
    <property type="nucleotide sequence ID" value="NZ_CP089982.1"/>
</dbReference>
<keyword evidence="1 3" id="KW-0378">Hydrolase</keyword>
<dbReference type="InterPro" id="IPR012341">
    <property type="entry name" value="6hp_glycosidase-like_sf"/>
</dbReference>
<organism evidence="3 4">
    <name type="scientific">Pendulispora brunnea</name>
    <dbReference type="NCBI Taxonomy" id="2905690"/>
    <lineage>
        <taxon>Bacteria</taxon>
        <taxon>Pseudomonadati</taxon>
        <taxon>Myxococcota</taxon>
        <taxon>Myxococcia</taxon>
        <taxon>Myxococcales</taxon>
        <taxon>Sorangiineae</taxon>
        <taxon>Pendulisporaceae</taxon>
        <taxon>Pendulispora</taxon>
    </lineage>
</organism>
<dbReference type="GO" id="GO:0016787">
    <property type="term" value="F:hydrolase activity"/>
    <property type="evidence" value="ECO:0007669"/>
    <property type="project" value="UniProtKB-KW"/>
</dbReference>
<dbReference type="PANTHER" id="PTHR33886:SF8">
    <property type="entry name" value="UNSATURATED RHAMNOGALACTURONAN HYDROLASE (EUROFUNG)"/>
    <property type="match status" value="1"/>
</dbReference>
<keyword evidence="4" id="KW-1185">Reference proteome</keyword>
<dbReference type="InterPro" id="IPR008928">
    <property type="entry name" value="6-hairpin_glycosidase_sf"/>
</dbReference>
<evidence type="ECO:0000256" key="2">
    <source>
        <dbReference type="SAM" id="SignalP"/>
    </source>
</evidence>
<dbReference type="Pfam" id="PF07470">
    <property type="entry name" value="Glyco_hydro_88"/>
    <property type="match status" value="1"/>
</dbReference>
<keyword evidence="2" id="KW-0732">Signal</keyword>
<dbReference type="Proteomes" id="UP001379533">
    <property type="component" value="Chromosome"/>
</dbReference>
<accession>A0ABZ2KCS2</accession>